<dbReference type="SMART" id="SM00900">
    <property type="entry name" value="FMN_bind"/>
    <property type="match status" value="1"/>
</dbReference>
<dbReference type="GO" id="GO:0022900">
    <property type="term" value="P:electron transport chain"/>
    <property type="evidence" value="ECO:0007669"/>
    <property type="project" value="InterPro"/>
</dbReference>
<proteinExistence type="predicted"/>
<dbReference type="EMBL" id="JAFKCV010000010">
    <property type="protein sequence ID" value="MBN7826784.1"/>
    <property type="molecule type" value="Genomic_DNA"/>
</dbReference>
<keyword evidence="1" id="KW-0813">Transport</keyword>
<reference evidence="7" key="1">
    <citation type="submission" date="2021-03" db="EMBL/GenBank/DDBJ databases">
        <title>novel species isolated from a fishpond in China.</title>
        <authorList>
            <person name="Lu H."/>
            <person name="Cai Z."/>
        </authorList>
    </citation>
    <scope>NUCLEOTIDE SEQUENCE</scope>
    <source>
        <strain evidence="7">JCM 30855</strain>
    </source>
</reference>
<dbReference type="RefSeq" id="WP_206574894.1">
    <property type="nucleotide sequence ID" value="NZ_JAFKCV010000010.1"/>
</dbReference>
<keyword evidence="2" id="KW-0597">Phosphoprotein</keyword>
<evidence type="ECO:0000313" key="7">
    <source>
        <dbReference type="EMBL" id="MBN7826784.1"/>
    </source>
</evidence>
<sequence>MNFNGLNSLWLYPIAALSVPAYAVNYFSVTDAQQALFPEAQKFIESPLSLSDEDKDRIKELAGVRQRQDQQPVWRVEAGGELIGWFIVDDVVGKHEYITYAVALSPQGKVLGMEIMSYRETHGDEVRQASWRQQFKGKDVQASFKLGDDIANISGATLSCRNLTDGMKRLLVIHNEYLSKSS</sequence>
<dbReference type="Proteomes" id="UP000664654">
    <property type="component" value="Unassembled WGS sequence"/>
</dbReference>
<name>A0A939IS44_9ALTE</name>
<dbReference type="GO" id="GO:0009055">
    <property type="term" value="F:electron transfer activity"/>
    <property type="evidence" value="ECO:0007669"/>
    <property type="project" value="InterPro"/>
</dbReference>
<dbReference type="Pfam" id="PF04205">
    <property type="entry name" value="FMN_bind"/>
    <property type="match status" value="1"/>
</dbReference>
<feature type="domain" description="FMN-binding" evidence="6">
    <location>
        <begin position="93"/>
        <end position="174"/>
    </location>
</feature>
<dbReference type="GO" id="GO:0005886">
    <property type="term" value="C:plasma membrane"/>
    <property type="evidence" value="ECO:0007669"/>
    <property type="project" value="InterPro"/>
</dbReference>
<accession>A0A939IS44</accession>
<keyword evidence="5" id="KW-0249">Electron transport</keyword>
<dbReference type="PANTHER" id="PTHR36118:SF1">
    <property type="entry name" value="ION-TRANSLOCATING OXIDOREDUCTASE COMPLEX SUBUNIT G"/>
    <property type="match status" value="1"/>
</dbReference>
<keyword evidence="3" id="KW-0285">Flavoprotein</keyword>
<dbReference type="GO" id="GO:0010181">
    <property type="term" value="F:FMN binding"/>
    <property type="evidence" value="ECO:0007669"/>
    <property type="project" value="InterPro"/>
</dbReference>
<evidence type="ECO:0000313" key="8">
    <source>
        <dbReference type="Proteomes" id="UP000664654"/>
    </source>
</evidence>
<evidence type="ECO:0000256" key="2">
    <source>
        <dbReference type="ARBA" id="ARBA00022553"/>
    </source>
</evidence>
<evidence type="ECO:0000256" key="3">
    <source>
        <dbReference type="ARBA" id="ARBA00022630"/>
    </source>
</evidence>
<dbReference type="PANTHER" id="PTHR36118">
    <property type="entry name" value="ION-TRANSLOCATING OXIDOREDUCTASE COMPLEX SUBUNIT G"/>
    <property type="match status" value="1"/>
</dbReference>
<dbReference type="InterPro" id="IPR007329">
    <property type="entry name" value="FMN-bd"/>
</dbReference>
<comment type="caution">
    <text evidence="7">The sequence shown here is derived from an EMBL/GenBank/DDBJ whole genome shotgun (WGS) entry which is preliminary data.</text>
</comment>
<keyword evidence="8" id="KW-1185">Reference proteome</keyword>
<protein>
    <submittedName>
        <fullName evidence="7">FMN-binding protein</fullName>
    </submittedName>
</protein>
<evidence type="ECO:0000256" key="5">
    <source>
        <dbReference type="ARBA" id="ARBA00022982"/>
    </source>
</evidence>
<evidence type="ECO:0000256" key="1">
    <source>
        <dbReference type="ARBA" id="ARBA00022448"/>
    </source>
</evidence>
<keyword evidence="4" id="KW-0288">FMN</keyword>
<evidence type="ECO:0000259" key="6">
    <source>
        <dbReference type="SMART" id="SM00900"/>
    </source>
</evidence>
<dbReference type="AlphaFoldDB" id="A0A939IS44"/>
<dbReference type="InterPro" id="IPR010209">
    <property type="entry name" value="Ion_transpt_RnfG/RsxG"/>
</dbReference>
<organism evidence="7 8">
    <name type="scientific">Bowmanella dokdonensis</name>
    <dbReference type="NCBI Taxonomy" id="751969"/>
    <lineage>
        <taxon>Bacteria</taxon>
        <taxon>Pseudomonadati</taxon>
        <taxon>Pseudomonadota</taxon>
        <taxon>Gammaproteobacteria</taxon>
        <taxon>Alteromonadales</taxon>
        <taxon>Alteromonadaceae</taxon>
        <taxon>Bowmanella</taxon>
    </lineage>
</organism>
<gene>
    <name evidence="7" type="ORF">J0A66_16225</name>
</gene>
<evidence type="ECO:0000256" key="4">
    <source>
        <dbReference type="ARBA" id="ARBA00022643"/>
    </source>
</evidence>